<sequence length="490" mass="56361">MERRNMILAVVFQLIFATDFSTTALESNMNRSDRIFNPLFFTAEGDNSTVRVIRVAWILKPPYTVLLSNDSIADNQGFHGLIQETLLRYMVVECGLLYVSPVIYHFELFQVHSEHTLIDMLRKNEVDLACPVFEQQHIRKYGEFHFFKIIEYPGTEFIRDDFETNALSVVLESILKSWPLLAITMNLTAIAGIIMWALDTYWNRDEFPRKFLQGSWQGFWWSFVSVTTVGYGDKVPKSIPARLFSTLWIIFGMIFMTIFSAHITSVLTALSLDMEPTSLEGVKVAVLGNGTEYQHAVEQNAQPKVYEKIDDIIKAVKTKEVEGMFLDRYIASYHQSRSDLASHISLKSLNFPKEVGVLFSKDNKELASCMEFHRPSIMMLTQTITSSYKFMEKKKTRKVNLFDTSSSYLNGFMYITLGILAGLLINGTLWQILRNKCKTEVNNNLISVEPVKEGQLRRSETIREELETAKLMLSQIQEQFKKLEAEVLRS</sequence>
<dbReference type="GO" id="GO:0005251">
    <property type="term" value="F:delayed rectifier potassium channel activity"/>
    <property type="evidence" value="ECO:0007669"/>
    <property type="project" value="TreeGrafter"/>
</dbReference>
<dbReference type="STRING" id="50429.A0A2B4SVS1"/>
<dbReference type="SUPFAM" id="SSF53850">
    <property type="entry name" value="Periplasmic binding protein-like II"/>
    <property type="match status" value="1"/>
</dbReference>
<dbReference type="OrthoDB" id="415460at2759"/>
<organism evidence="12 13">
    <name type="scientific">Stylophora pistillata</name>
    <name type="common">Smooth cauliflower coral</name>
    <dbReference type="NCBI Taxonomy" id="50429"/>
    <lineage>
        <taxon>Eukaryota</taxon>
        <taxon>Metazoa</taxon>
        <taxon>Cnidaria</taxon>
        <taxon>Anthozoa</taxon>
        <taxon>Hexacorallia</taxon>
        <taxon>Scleractinia</taxon>
        <taxon>Astrocoeniina</taxon>
        <taxon>Pocilloporidae</taxon>
        <taxon>Stylophora</taxon>
    </lineage>
</organism>
<accession>A0A2B4SVS1</accession>
<evidence type="ECO:0000256" key="3">
    <source>
        <dbReference type="ARBA" id="ARBA00022692"/>
    </source>
</evidence>
<feature type="signal peptide" evidence="10">
    <location>
        <begin position="1"/>
        <end position="17"/>
    </location>
</feature>
<evidence type="ECO:0000259" key="11">
    <source>
        <dbReference type="Pfam" id="PF07885"/>
    </source>
</evidence>
<dbReference type="Gene3D" id="1.10.287.70">
    <property type="match status" value="1"/>
</dbReference>
<feature type="chain" id="PRO_5013242289" evidence="10">
    <location>
        <begin position="18"/>
        <end position="490"/>
    </location>
</feature>
<reference evidence="13" key="1">
    <citation type="journal article" date="2017" name="bioRxiv">
        <title>Comparative analysis of the genomes of Stylophora pistillata and Acropora digitifera provides evidence for extensive differences between species of corals.</title>
        <authorList>
            <person name="Voolstra C.R."/>
            <person name="Li Y."/>
            <person name="Liew Y.J."/>
            <person name="Baumgarten S."/>
            <person name="Zoccola D."/>
            <person name="Flot J.-F."/>
            <person name="Tambutte S."/>
            <person name="Allemand D."/>
            <person name="Aranda M."/>
        </authorList>
    </citation>
    <scope>NUCLEOTIDE SEQUENCE [LARGE SCALE GENOMIC DNA]</scope>
</reference>
<dbReference type="PANTHER" id="PTHR11537:SF252">
    <property type="entry name" value="POTASSIUM VOLTAGE-GATED CHANNEL PROTEIN SHAW"/>
    <property type="match status" value="1"/>
</dbReference>
<evidence type="ECO:0000256" key="1">
    <source>
        <dbReference type="ARBA" id="ARBA00004141"/>
    </source>
</evidence>
<dbReference type="InterPro" id="IPR013099">
    <property type="entry name" value="K_chnl_dom"/>
</dbReference>
<keyword evidence="5" id="KW-0406">Ion transport</keyword>
<proteinExistence type="predicted"/>
<evidence type="ECO:0000256" key="7">
    <source>
        <dbReference type="ARBA" id="ARBA00023303"/>
    </source>
</evidence>
<dbReference type="EMBL" id="LSMT01000022">
    <property type="protein sequence ID" value="PFX32515.1"/>
    <property type="molecule type" value="Genomic_DNA"/>
</dbReference>
<keyword evidence="13" id="KW-1185">Reference proteome</keyword>
<evidence type="ECO:0000256" key="2">
    <source>
        <dbReference type="ARBA" id="ARBA00022448"/>
    </source>
</evidence>
<feature type="transmembrane region" description="Helical" evidence="9">
    <location>
        <begin position="218"/>
        <end position="235"/>
    </location>
</feature>
<dbReference type="Proteomes" id="UP000225706">
    <property type="component" value="Unassembled WGS sequence"/>
</dbReference>
<keyword evidence="2" id="KW-0813">Transport</keyword>
<protein>
    <submittedName>
        <fullName evidence="12">Putative potassium channel protein YugO</fullName>
    </submittedName>
</protein>
<evidence type="ECO:0000313" key="12">
    <source>
        <dbReference type="EMBL" id="PFX32515.1"/>
    </source>
</evidence>
<evidence type="ECO:0000256" key="8">
    <source>
        <dbReference type="SAM" id="Coils"/>
    </source>
</evidence>
<feature type="transmembrane region" description="Helical" evidence="9">
    <location>
        <begin position="247"/>
        <end position="270"/>
    </location>
</feature>
<keyword evidence="6 9" id="KW-0472">Membrane</keyword>
<keyword evidence="3 9" id="KW-0812">Transmembrane</keyword>
<dbReference type="PANTHER" id="PTHR11537">
    <property type="entry name" value="VOLTAGE-GATED POTASSIUM CHANNEL"/>
    <property type="match status" value="1"/>
</dbReference>
<keyword evidence="8" id="KW-0175">Coiled coil</keyword>
<dbReference type="Pfam" id="PF07885">
    <property type="entry name" value="Ion_trans_2"/>
    <property type="match status" value="1"/>
</dbReference>
<dbReference type="GO" id="GO:0008076">
    <property type="term" value="C:voltage-gated potassium channel complex"/>
    <property type="evidence" value="ECO:0007669"/>
    <property type="project" value="InterPro"/>
</dbReference>
<dbReference type="InterPro" id="IPR028325">
    <property type="entry name" value="VG_K_chnl"/>
</dbReference>
<comment type="caution">
    <text evidence="12">The sequence shown here is derived from an EMBL/GenBank/DDBJ whole genome shotgun (WGS) entry which is preliminary data.</text>
</comment>
<evidence type="ECO:0000256" key="10">
    <source>
        <dbReference type="SAM" id="SignalP"/>
    </source>
</evidence>
<evidence type="ECO:0000256" key="9">
    <source>
        <dbReference type="SAM" id="Phobius"/>
    </source>
</evidence>
<dbReference type="SUPFAM" id="SSF81324">
    <property type="entry name" value="Voltage-gated potassium channels"/>
    <property type="match status" value="1"/>
</dbReference>
<evidence type="ECO:0000256" key="5">
    <source>
        <dbReference type="ARBA" id="ARBA00023065"/>
    </source>
</evidence>
<evidence type="ECO:0000256" key="6">
    <source>
        <dbReference type="ARBA" id="ARBA00023136"/>
    </source>
</evidence>
<keyword evidence="4 9" id="KW-1133">Transmembrane helix</keyword>
<feature type="transmembrane region" description="Helical" evidence="9">
    <location>
        <begin position="178"/>
        <end position="198"/>
    </location>
</feature>
<evidence type="ECO:0000256" key="4">
    <source>
        <dbReference type="ARBA" id="ARBA00022989"/>
    </source>
</evidence>
<keyword evidence="10" id="KW-0732">Signal</keyword>
<feature type="domain" description="Potassium channel" evidence="11">
    <location>
        <begin position="214"/>
        <end position="268"/>
    </location>
</feature>
<evidence type="ECO:0000313" key="13">
    <source>
        <dbReference type="Proteomes" id="UP000225706"/>
    </source>
</evidence>
<keyword evidence="7 12" id="KW-0407">Ion channel</keyword>
<dbReference type="GO" id="GO:0001508">
    <property type="term" value="P:action potential"/>
    <property type="evidence" value="ECO:0007669"/>
    <property type="project" value="TreeGrafter"/>
</dbReference>
<dbReference type="AlphaFoldDB" id="A0A2B4SVS1"/>
<feature type="coiled-coil region" evidence="8">
    <location>
        <begin position="459"/>
        <end position="486"/>
    </location>
</feature>
<comment type="subcellular location">
    <subcellularLocation>
        <location evidence="1">Membrane</location>
        <topology evidence="1">Multi-pass membrane protein</topology>
    </subcellularLocation>
</comment>
<name>A0A2B4SVS1_STYPI</name>
<dbReference type="Gene3D" id="3.40.190.10">
    <property type="entry name" value="Periplasmic binding protein-like II"/>
    <property type="match status" value="1"/>
</dbReference>
<gene>
    <name evidence="12" type="primary">yugO</name>
    <name evidence="12" type="ORF">AWC38_SpisGene2646</name>
</gene>
<feature type="transmembrane region" description="Helical" evidence="9">
    <location>
        <begin position="411"/>
        <end position="433"/>
    </location>
</feature>